<sequence length="92" mass="10093">MTDMTCLWTAEYVGGALKMRRHGSQADAEAYKAEVDDAAVSGGVLVSCEVVDGGTARQRMVNRLERDGVGMRSRLMRLSMKNLAELTDEFCC</sequence>
<dbReference type="EMBL" id="JAQKRA010000001">
    <property type="protein sequence ID" value="MDB6490629.1"/>
    <property type="molecule type" value="Genomic_DNA"/>
</dbReference>
<organism evidence="1 2">
    <name type="scientific">Bifidobacterium pseudocatenulatum</name>
    <dbReference type="NCBI Taxonomy" id="28026"/>
    <lineage>
        <taxon>Bacteria</taxon>
        <taxon>Bacillati</taxon>
        <taxon>Actinomycetota</taxon>
        <taxon>Actinomycetes</taxon>
        <taxon>Bifidobacteriales</taxon>
        <taxon>Bifidobacteriaceae</taxon>
        <taxon>Bifidobacterium</taxon>
    </lineage>
</organism>
<evidence type="ECO:0000313" key="1">
    <source>
        <dbReference type="EMBL" id="MDB6490629.1"/>
    </source>
</evidence>
<name>A0ABD4W4P9_BIFPS</name>
<reference evidence="1 2" key="1">
    <citation type="submission" date="2023-01" db="EMBL/GenBank/DDBJ databases">
        <title>Human gut microbiome strain richness.</title>
        <authorList>
            <person name="Chen-Liaw A."/>
        </authorList>
    </citation>
    <scope>NUCLEOTIDE SEQUENCE [LARGE SCALE GENOMIC DNA]</scope>
    <source>
        <strain evidence="1 2">RTP21311st1_C8_RTP21311_201001</strain>
    </source>
</reference>
<dbReference type="RefSeq" id="WP_271734491.1">
    <property type="nucleotide sequence ID" value="NZ_JAQKQY010000001.1"/>
</dbReference>
<dbReference type="Proteomes" id="UP001212008">
    <property type="component" value="Unassembled WGS sequence"/>
</dbReference>
<dbReference type="AlphaFoldDB" id="A0ABD4W4P9"/>
<protein>
    <submittedName>
        <fullName evidence="1">Uncharacterized protein</fullName>
    </submittedName>
</protein>
<gene>
    <name evidence="1" type="ORF">PMN70_00155</name>
</gene>
<comment type="caution">
    <text evidence="1">The sequence shown here is derived from an EMBL/GenBank/DDBJ whole genome shotgun (WGS) entry which is preliminary data.</text>
</comment>
<accession>A0ABD4W4P9</accession>
<proteinExistence type="predicted"/>
<evidence type="ECO:0000313" key="2">
    <source>
        <dbReference type="Proteomes" id="UP001212008"/>
    </source>
</evidence>